<dbReference type="NCBIfam" id="TIGR00096">
    <property type="entry name" value="16S rRNA (cytidine(1402)-2'-O)-methyltransferase"/>
    <property type="match status" value="1"/>
</dbReference>
<dbReference type="Proteomes" id="UP001302719">
    <property type="component" value="Chromosome"/>
</dbReference>
<dbReference type="InterPro" id="IPR000878">
    <property type="entry name" value="4pyrrol_Mease"/>
</dbReference>
<protein>
    <recommendedName>
        <fullName evidence="6">Ribosomal RNA small subunit methyltransferase I</fullName>
        <ecNumber evidence="6">2.1.1.198</ecNumber>
    </recommendedName>
    <alternativeName>
        <fullName evidence="6">16S rRNA 2'-O-ribose C1402 methyltransferase</fullName>
    </alternativeName>
    <alternativeName>
        <fullName evidence="6">rRNA (cytidine-2'-O-)-methyltransferase RsmI</fullName>
    </alternativeName>
</protein>
<proteinExistence type="inferred from homology"/>
<dbReference type="CDD" id="cd11648">
    <property type="entry name" value="RsmI"/>
    <property type="match status" value="1"/>
</dbReference>
<comment type="catalytic activity">
    <reaction evidence="6">
        <text>cytidine(1402) in 16S rRNA + S-adenosyl-L-methionine = 2'-O-methylcytidine(1402) in 16S rRNA + S-adenosyl-L-homocysteine + H(+)</text>
        <dbReference type="Rhea" id="RHEA:42924"/>
        <dbReference type="Rhea" id="RHEA-COMP:10285"/>
        <dbReference type="Rhea" id="RHEA-COMP:10286"/>
        <dbReference type="ChEBI" id="CHEBI:15378"/>
        <dbReference type="ChEBI" id="CHEBI:57856"/>
        <dbReference type="ChEBI" id="CHEBI:59789"/>
        <dbReference type="ChEBI" id="CHEBI:74495"/>
        <dbReference type="ChEBI" id="CHEBI:82748"/>
        <dbReference type="EC" id="2.1.1.198"/>
    </reaction>
</comment>
<reference evidence="8 9" key="1">
    <citation type="submission" date="2023-01" db="EMBL/GenBank/DDBJ databases">
        <title>Cultivation and genomic characterization of new, ubiquitous marine nitrite-oxidizing bacteria from the Nitrospirales.</title>
        <authorList>
            <person name="Mueller A.J."/>
            <person name="Daebeler A."/>
            <person name="Herbold C.W."/>
            <person name="Kirkegaard R.H."/>
            <person name="Daims H."/>
        </authorList>
    </citation>
    <scope>NUCLEOTIDE SEQUENCE [LARGE SCALE GENOMIC DNA]</scope>
    <source>
        <strain evidence="8 9">VA</strain>
    </source>
</reference>
<dbReference type="KEGG" id="nall:PP769_07890"/>
<name>A0AA96GCP4_9BACT</name>
<dbReference type="GO" id="GO:0070677">
    <property type="term" value="F:rRNA (cytosine-2'-O-)-methyltransferase activity"/>
    <property type="evidence" value="ECO:0007669"/>
    <property type="project" value="UniProtKB-UniRule"/>
</dbReference>
<evidence type="ECO:0000256" key="2">
    <source>
        <dbReference type="ARBA" id="ARBA00022552"/>
    </source>
</evidence>
<feature type="domain" description="Tetrapyrrole methylase" evidence="7">
    <location>
        <begin position="4"/>
        <end position="203"/>
    </location>
</feature>
<dbReference type="PANTHER" id="PTHR46111">
    <property type="entry name" value="RIBOSOMAL RNA SMALL SUBUNIT METHYLTRANSFERASE I"/>
    <property type="match status" value="1"/>
</dbReference>
<organism evidence="8 9">
    <name type="scientific">Candidatus Nitrospira allomarina</name>
    <dbReference type="NCBI Taxonomy" id="3020900"/>
    <lineage>
        <taxon>Bacteria</taxon>
        <taxon>Pseudomonadati</taxon>
        <taxon>Nitrospirota</taxon>
        <taxon>Nitrospiria</taxon>
        <taxon>Nitrospirales</taxon>
        <taxon>Nitrospiraceae</taxon>
        <taxon>Nitrospira</taxon>
    </lineage>
</organism>
<dbReference type="SUPFAM" id="SSF53790">
    <property type="entry name" value="Tetrapyrrole methylase"/>
    <property type="match status" value="1"/>
</dbReference>
<dbReference type="InterPro" id="IPR008189">
    <property type="entry name" value="rRNA_ssu_MeTfrase_I"/>
</dbReference>
<dbReference type="FunFam" id="3.30.950.10:FF:000002">
    <property type="entry name" value="Ribosomal RNA small subunit methyltransferase I"/>
    <property type="match status" value="1"/>
</dbReference>
<accession>A0AA96GCP4</accession>
<dbReference type="AlphaFoldDB" id="A0AA96GCP4"/>
<evidence type="ECO:0000256" key="5">
    <source>
        <dbReference type="ARBA" id="ARBA00022691"/>
    </source>
</evidence>
<keyword evidence="3 6" id="KW-0489">Methyltransferase</keyword>
<keyword evidence="9" id="KW-1185">Reference proteome</keyword>
<gene>
    <name evidence="6 8" type="primary">rsmI</name>
    <name evidence="8" type="ORF">PP769_07890</name>
</gene>
<dbReference type="InterPro" id="IPR014777">
    <property type="entry name" value="4pyrrole_Mease_sub1"/>
</dbReference>
<dbReference type="EC" id="2.1.1.198" evidence="6"/>
<keyword evidence="4 6" id="KW-0808">Transferase</keyword>
<dbReference type="RefSeq" id="WP_312646458.1">
    <property type="nucleotide sequence ID" value="NZ_CP116967.1"/>
</dbReference>
<dbReference type="EMBL" id="CP116967">
    <property type="protein sequence ID" value="WNM59664.1"/>
    <property type="molecule type" value="Genomic_DNA"/>
</dbReference>
<dbReference type="InterPro" id="IPR014776">
    <property type="entry name" value="4pyrrole_Mease_sub2"/>
</dbReference>
<comment type="function">
    <text evidence="6">Catalyzes the 2'-O-methylation of the ribose of cytidine 1402 (C1402) in 16S rRNA.</text>
</comment>
<keyword evidence="5 6" id="KW-0949">S-adenosyl-L-methionine</keyword>
<sequence>MTGTLYIVSTPIGNLEDMTFRAIRILQEVAIIAAEDTRRTQKLCTYYHIGTPLTSYHDFNKEEKTDILLHRLQEGSSVALVCDAGTPLISDPGFYLVRQAIKSNIPLIPIPGPSSVLTALCVSGLATDRFIFEGFVPRKPGAREKFFQNLKEEKGTIIVFETQHRILKTLQVITTVMGNRHIVLTRELTKLNEEILRGEIEEVVQQLKGKSIKGEITLLIQGLPQRSKRQLGTLLESSSSTAITHSPSE</sequence>
<dbReference type="InterPro" id="IPR035996">
    <property type="entry name" value="4pyrrol_Methylase_sf"/>
</dbReference>
<evidence type="ECO:0000256" key="4">
    <source>
        <dbReference type="ARBA" id="ARBA00022679"/>
    </source>
</evidence>
<evidence type="ECO:0000259" key="7">
    <source>
        <dbReference type="Pfam" id="PF00590"/>
    </source>
</evidence>
<keyword evidence="1 6" id="KW-0963">Cytoplasm</keyword>
<dbReference type="PANTHER" id="PTHR46111:SF1">
    <property type="entry name" value="RIBOSOMAL RNA SMALL SUBUNIT METHYLTRANSFERASE I"/>
    <property type="match status" value="1"/>
</dbReference>
<evidence type="ECO:0000256" key="6">
    <source>
        <dbReference type="HAMAP-Rule" id="MF_01877"/>
    </source>
</evidence>
<dbReference type="PIRSF" id="PIRSF005917">
    <property type="entry name" value="MTase_YraL"/>
    <property type="match status" value="1"/>
</dbReference>
<evidence type="ECO:0000256" key="1">
    <source>
        <dbReference type="ARBA" id="ARBA00022490"/>
    </source>
</evidence>
<dbReference type="FunFam" id="3.40.1010.10:FF:000002">
    <property type="entry name" value="Ribosomal RNA small subunit methyltransferase I"/>
    <property type="match status" value="1"/>
</dbReference>
<comment type="similarity">
    <text evidence="6">Belongs to the methyltransferase superfamily. RsmI family.</text>
</comment>
<dbReference type="HAMAP" id="MF_01877">
    <property type="entry name" value="16SrRNA_methyltr_I"/>
    <property type="match status" value="1"/>
</dbReference>
<dbReference type="Gene3D" id="3.40.1010.10">
    <property type="entry name" value="Cobalt-precorrin-4 Transmethylase, Domain 1"/>
    <property type="match status" value="1"/>
</dbReference>
<dbReference type="GO" id="GO:0005737">
    <property type="term" value="C:cytoplasm"/>
    <property type="evidence" value="ECO:0007669"/>
    <property type="project" value="UniProtKB-SubCell"/>
</dbReference>
<evidence type="ECO:0000313" key="8">
    <source>
        <dbReference type="EMBL" id="WNM59664.1"/>
    </source>
</evidence>
<dbReference type="Pfam" id="PF00590">
    <property type="entry name" value="TP_methylase"/>
    <property type="match status" value="1"/>
</dbReference>
<dbReference type="Gene3D" id="3.30.950.10">
    <property type="entry name" value="Methyltransferase, Cobalt-precorrin-4 Transmethylase, Domain 2"/>
    <property type="match status" value="1"/>
</dbReference>
<keyword evidence="2 6" id="KW-0698">rRNA processing</keyword>
<evidence type="ECO:0000256" key="3">
    <source>
        <dbReference type="ARBA" id="ARBA00022603"/>
    </source>
</evidence>
<evidence type="ECO:0000313" key="9">
    <source>
        <dbReference type="Proteomes" id="UP001302719"/>
    </source>
</evidence>
<comment type="subcellular location">
    <subcellularLocation>
        <location evidence="6">Cytoplasm</location>
    </subcellularLocation>
</comment>